<accession>A0A127K2Q8</accession>
<dbReference type="STRING" id="1134435.AC731_004370"/>
<proteinExistence type="predicted"/>
<evidence type="ECO:0000313" key="1">
    <source>
        <dbReference type="EMBL" id="AMO36235.1"/>
    </source>
</evidence>
<sequence length="187" mass="20990">MSDNKKSALLDSFEEDPAFHFSNAVLAGKVDEPSARKLLRLVGVLLAADKPIPPNIRRWLGNAFIAIGDGVDPAAALRIKSPKGRPERLDWEDVFFRYHALFKLGTAHTIACAQVAADLSATGTDVDEKTVRNLYDNNFAWLYEFFPRDLLSAMDEWDVFEVVLSAREAREVFRARTGNKLVPMPRK</sequence>
<dbReference type="KEGG" id="thu:AC731_004370"/>
<dbReference type="EMBL" id="CP014646">
    <property type="protein sequence ID" value="AMO36235.1"/>
    <property type="molecule type" value="Genomic_DNA"/>
</dbReference>
<organism evidence="1 2">
    <name type="scientific">Thauera humireducens</name>
    <dbReference type="NCBI Taxonomy" id="1134435"/>
    <lineage>
        <taxon>Bacteria</taxon>
        <taxon>Pseudomonadati</taxon>
        <taxon>Pseudomonadota</taxon>
        <taxon>Betaproteobacteria</taxon>
        <taxon>Rhodocyclales</taxon>
        <taxon>Zoogloeaceae</taxon>
        <taxon>Thauera</taxon>
    </lineage>
</organism>
<reference evidence="2" key="1">
    <citation type="submission" date="2016-03" db="EMBL/GenBank/DDBJ databases">
        <authorList>
            <person name="Ma C."/>
            <person name="Zhou S."/>
            <person name="Yang G."/>
        </authorList>
    </citation>
    <scope>NUCLEOTIDE SEQUENCE [LARGE SCALE GENOMIC DNA]</scope>
    <source>
        <strain evidence="2">SgZ-1</strain>
    </source>
</reference>
<protein>
    <submittedName>
        <fullName evidence="1">Uncharacterized protein</fullName>
    </submittedName>
</protein>
<name>A0A127K2Q8_9RHOO</name>
<gene>
    <name evidence="1" type="ORF">AC731_004370</name>
</gene>
<keyword evidence="2" id="KW-1185">Reference proteome</keyword>
<dbReference type="AlphaFoldDB" id="A0A127K2Q8"/>
<evidence type="ECO:0000313" key="2">
    <source>
        <dbReference type="Proteomes" id="UP000036902"/>
    </source>
</evidence>
<dbReference type="RefSeq" id="WP_048709483.1">
    <property type="nucleotide sequence ID" value="NZ_CP014646.1"/>
</dbReference>
<dbReference type="Proteomes" id="UP000036902">
    <property type="component" value="Chromosome"/>
</dbReference>